<dbReference type="PROSITE" id="PS50042">
    <property type="entry name" value="CNMP_BINDING_3"/>
    <property type="match status" value="1"/>
</dbReference>
<evidence type="ECO:0000313" key="6">
    <source>
        <dbReference type="EMBL" id="AOX18005.1"/>
    </source>
</evidence>
<dbReference type="eggNOG" id="COG0664">
    <property type="taxonomic scope" value="Bacteria"/>
</dbReference>
<evidence type="ECO:0008006" key="8">
    <source>
        <dbReference type="Google" id="ProtNLM"/>
    </source>
</evidence>
<dbReference type="InterPro" id="IPR018335">
    <property type="entry name" value="Tscrpt_reg_HTH_Crp-type_CS"/>
</dbReference>
<dbReference type="InterPro" id="IPR000595">
    <property type="entry name" value="cNMP-bd_dom"/>
</dbReference>
<feature type="domain" description="Cyclic nucleotide-binding" evidence="4">
    <location>
        <begin position="29"/>
        <end position="102"/>
    </location>
</feature>
<accession>A0A1D8UWE3</accession>
<evidence type="ECO:0000259" key="5">
    <source>
        <dbReference type="PROSITE" id="PS51063"/>
    </source>
</evidence>
<dbReference type="Gene3D" id="1.10.10.10">
    <property type="entry name" value="Winged helix-like DNA-binding domain superfamily/Winged helix DNA-binding domain"/>
    <property type="match status" value="1"/>
</dbReference>
<dbReference type="Pfam" id="PF00027">
    <property type="entry name" value="cNMP_binding"/>
    <property type="match status" value="1"/>
</dbReference>
<dbReference type="PANTHER" id="PTHR24567">
    <property type="entry name" value="CRP FAMILY TRANSCRIPTIONAL REGULATORY PROTEIN"/>
    <property type="match status" value="1"/>
</dbReference>
<dbReference type="SMART" id="SM00100">
    <property type="entry name" value="cNMP"/>
    <property type="match status" value="1"/>
</dbReference>
<organism evidence="6 7">
    <name type="scientific">Kozakia baliensis</name>
    <dbReference type="NCBI Taxonomy" id="153496"/>
    <lineage>
        <taxon>Bacteria</taxon>
        <taxon>Pseudomonadati</taxon>
        <taxon>Pseudomonadota</taxon>
        <taxon>Alphaproteobacteria</taxon>
        <taxon>Acetobacterales</taxon>
        <taxon>Acetobacteraceae</taxon>
        <taxon>Kozakia</taxon>
    </lineage>
</organism>
<dbReference type="PRINTS" id="PR00034">
    <property type="entry name" value="HTHCRP"/>
</dbReference>
<dbReference type="PROSITE" id="PS51063">
    <property type="entry name" value="HTH_CRP_2"/>
    <property type="match status" value="1"/>
</dbReference>
<dbReference type="InterPro" id="IPR014710">
    <property type="entry name" value="RmlC-like_jellyroll"/>
</dbReference>
<dbReference type="SUPFAM" id="SSF51206">
    <property type="entry name" value="cAMP-binding domain-like"/>
    <property type="match status" value="1"/>
</dbReference>
<keyword evidence="7" id="KW-1185">Reference proteome</keyword>
<dbReference type="SUPFAM" id="SSF46785">
    <property type="entry name" value="Winged helix' DNA-binding domain"/>
    <property type="match status" value="1"/>
</dbReference>
<protein>
    <recommendedName>
        <fullName evidence="8">Nitrogen fixation regulation protein FixK</fullName>
    </recommendedName>
</protein>
<reference evidence="6 7" key="1">
    <citation type="journal article" date="2016" name="Microb. Cell Fact.">
        <title>Dissection of exopolysaccharide biosynthesis in Kozakia baliensis.</title>
        <authorList>
            <person name="Brandt J.U."/>
            <person name="Jakob F."/>
            <person name="Behr J."/>
            <person name="Geissler A.J."/>
            <person name="Vogel R.F."/>
        </authorList>
    </citation>
    <scope>NUCLEOTIDE SEQUENCE [LARGE SCALE GENOMIC DNA]</scope>
    <source>
        <strain evidence="6 7">DSM 14400</strain>
    </source>
</reference>
<dbReference type="AlphaFoldDB" id="A0A1D8UWE3"/>
<keyword evidence="3" id="KW-0804">Transcription</keyword>
<dbReference type="CDD" id="cd00038">
    <property type="entry name" value="CAP_ED"/>
    <property type="match status" value="1"/>
</dbReference>
<dbReference type="InterPro" id="IPR012318">
    <property type="entry name" value="HTH_CRP"/>
</dbReference>
<evidence type="ECO:0000259" key="4">
    <source>
        <dbReference type="PROSITE" id="PS50042"/>
    </source>
</evidence>
<dbReference type="Pfam" id="PF13545">
    <property type="entry name" value="HTH_Crp_2"/>
    <property type="match status" value="1"/>
</dbReference>
<name>A0A1D8UWE3_9PROT</name>
<evidence type="ECO:0000256" key="2">
    <source>
        <dbReference type="ARBA" id="ARBA00023125"/>
    </source>
</evidence>
<dbReference type="GO" id="GO:0003677">
    <property type="term" value="F:DNA binding"/>
    <property type="evidence" value="ECO:0007669"/>
    <property type="project" value="UniProtKB-KW"/>
</dbReference>
<dbReference type="InterPro" id="IPR050397">
    <property type="entry name" value="Env_Response_Regulators"/>
</dbReference>
<dbReference type="InterPro" id="IPR018490">
    <property type="entry name" value="cNMP-bd_dom_sf"/>
</dbReference>
<dbReference type="GO" id="GO:0003700">
    <property type="term" value="F:DNA-binding transcription factor activity"/>
    <property type="evidence" value="ECO:0007669"/>
    <property type="project" value="InterPro"/>
</dbReference>
<feature type="domain" description="HTH crp-type" evidence="5">
    <location>
        <begin position="160"/>
        <end position="230"/>
    </location>
</feature>
<dbReference type="EMBL" id="CP014674">
    <property type="protein sequence ID" value="AOX18005.1"/>
    <property type="molecule type" value="Genomic_DNA"/>
</dbReference>
<keyword evidence="2" id="KW-0238">DNA-binding</keyword>
<dbReference type="PROSITE" id="PS00042">
    <property type="entry name" value="HTH_CRP_1"/>
    <property type="match status" value="1"/>
</dbReference>
<dbReference type="InterPro" id="IPR036388">
    <property type="entry name" value="WH-like_DNA-bd_sf"/>
</dbReference>
<dbReference type="Gene3D" id="2.60.120.10">
    <property type="entry name" value="Jelly Rolls"/>
    <property type="match status" value="1"/>
</dbReference>
<dbReference type="SMART" id="SM00419">
    <property type="entry name" value="HTH_CRP"/>
    <property type="match status" value="1"/>
</dbReference>
<dbReference type="InterPro" id="IPR036390">
    <property type="entry name" value="WH_DNA-bd_sf"/>
</dbReference>
<evidence type="ECO:0000256" key="1">
    <source>
        <dbReference type="ARBA" id="ARBA00023015"/>
    </source>
</evidence>
<dbReference type="Proteomes" id="UP000179145">
    <property type="component" value="Chromosome"/>
</dbReference>
<dbReference type="PANTHER" id="PTHR24567:SF75">
    <property type="entry name" value="FUMARATE AND NITRATE REDUCTION REGULATORY PROTEIN"/>
    <property type="match status" value="1"/>
</dbReference>
<dbReference type="KEGG" id="kba:A0U89_00365"/>
<dbReference type="STRING" id="153496.A0U89_00365"/>
<dbReference type="CDD" id="cd00092">
    <property type="entry name" value="HTH_CRP"/>
    <property type="match status" value="1"/>
</dbReference>
<gene>
    <name evidence="6" type="ORF">A0U89_00365</name>
</gene>
<keyword evidence="1" id="KW-0805">Transcription regulation</keyword>
<dbReference type="OrthoDB" id="7584044at2"/>
<proteinExistence type="predicted"/>
<evidence type="ECO:0000313" key="7">
    <source>
        <dbReference type="Proteomes" id="UP000179145"/>
    </source>
</evidence>
<evidence type="ECO:0000256" key="3">
    <source>
        <dbReference type="ARBA" id="ARBA00023163"/>
    </source>
</evidence>
<dbReference type="GO" id="GO:0005829">
    <property type="term" value="C:cytosol"/>
    <property type="evidence" value="ECO:0007669"/>
    <property type="project" value="TreeGrafter"/>
</dbReference>
<sequence>MRTNDTVRAIGHCGQCEQCEHCSARSQSICSVIDQRDLHQLALHSQKIEIPSGRCFIEEGETARDFFIVTDGHAKLFNLLPDGRRQITGFADCGQFLGLASIENYAFSAEALTSLRVCRFSHIGMSLLKTQFPALERRLLEEASSELVRAQARMLLLGRKTARERLASFLLERQEVAPRSDVLILSMTRTDIADYLGLTIETVSRTLNAFRRDKLIEIDHITSIKLLNLTEIRLLADGEGF</sequence>